<accession>A0ABV9BW59</accession>
<proteinExistence type="predicted"/>
<dbReference type="Pfam" id="PF21368">
    <property type="entry name" value="AI2M-like_HNH"/>
    <property type="match status" value="1"/>
</dbReference>
<evidence type="ECO:0000313" key="2">
    <source>
        <dbReference type="EMBL" id="MFC4518298.1"/>
    </source>
</evidence>
<name>A0ABV9BW59_9ACTN</name>
<gene>
    <name evidence="2" type="ORF">ACFPEN_36205</name>
</gene>
<evidence type="ECO:0000259" key="1">
    <source>
        <dbReference type="Pfam" id="PF21368"/>
    </source>
</evidence>
<feature type="domain" description="AI2M/AI1M-like HNH endonuclease" evidence="1">
    <location>
        <begin position="70"/>
        <end position="119"/>
    </location>
</feature>
<sequence length="127" mass="13967">MASACARSPSRVRPVLAVSESIPLAAEVSGSLPACQVFACPSGQPGRCRQTPPVTVRRSQLVKRLLAGRCEWCGRTGERKVHHVARLADLGKPDASRPEWAELMAKRRRKTLVTCKSCHEDIHSRSR</sequence>
<evidence type="ECO:0000313" key="3">
    <source>
        <dbReference type="Proteomes" id="UP001595990"/>
    </source>
</evidence>
<comment type="caution">
    <text evidence="2">The sequence shown here is derived from an EMBL/GenBank/DDBJ whole genome shotgun (WGS) entry which is preliminary data.</text>
</comment>
<protein>
    <recommendedName>
        <fullName evidence="1">AI2M/AI1M-like HNH endonuclease domain-containing protein</fullName>
    </recommendedName>
</protein>
<dbReference type="EMBL" id="JBHSFS010000042">
    <property type="protein sequence ID" value="MFC4518298.1"/>
    <property type="molecule type" value="Genomic_DNA"/>
</dbReference>
<reference evidence="3" key="1">
    <citation type="journal article" date="2019" name="Int. J. Syst. Evol. Microbiol.">
        <title>The Global Catalogue of Microorganisms (GCM) 10K type strain sequencing project: providing services to taxonomists for standard genome sequencing and annotation.</title>
        <authorList>
            <consortium name="The Broad Institute Genomics Platform"/>
            <consortium name="The Broad Institute Genome Sequencing Center for Infectious Disease"/>
            <person name="Wu L."/>
            <person name="Ma J."/>
        </authorList>
    </citation>
    <scope>NUCLEOTIDE SEQUENCE [LARGE SCALE GENOMIC DNA]</scope>
    <source>
        <strain evidence="3">CECT 8064</strain>
    </source>
</reference>
<dbReference type="Proteomes" id="UP001595990">
    <property type="component" value="Unassembled WGS sequence"/>
</dbReference>
<dbReference type="InterPro" id="IPR049030">
    <property type="entry name" value="AI2M-like_HNH"/>
</dbReference>
<keyword evidence="3" id="KW-1185">Reference proteome</keyword>
<dbReference type="RefSeq" id="WP_417924574.1">
    <property type="nucleotide sequence ID" value="NZ_JBHSFS010000042.1"/>
</dbReference>
<organism evidence="2 3">
    <name type="scientific">Streptomyces ehimensis</name>
    <dbReference type="NCBI Taxonomy" id="68195"/>
    <lineage>
        <taxon>Bacteria</taxon>
        <taxon>Bacillati</taxon>
        <taxon>Actinomycetota</taxon>
        <taxon>Actinomycetes</taxon>
        <taxon>Kitasatosporales</taxon>
        <taxon>Streptomycetaceae</taxon>
        <taxon>Streptomyces</taxon>
    </lineage>
</organism>